<dbReference type="Gene3D" id="3.20.140.10">
    <property type="entry name" value="nicotinate phosphoribosyltransferase"/>
    <property type="match status" value="1"/>
</dbReference>
<dbReference type="EC" id="6.3.4.21" evidence="3 9"/>
<dbReference type="InterPro" id="IPR036068">
    <property type="entry name" value="Nicotinate_pribotase-like_C"/>
</dbReference>
<evidence type="ECO:0000259" key="11">
    <source>
        <dbReference type="Pfam" id="PF17767"/>
    </source>
</evidence>
<keyword evidence="4" id="KW-0597">Phosphoprotein</keyword>
<comment type="caution">
    <text evidence="13">The sequence shown here is derived from an EMBL/GenBank/DDBJ whole genome shotgun (WGS) entry which is preliminary data.</text>
</comment>
<name>A0A433UP99_ANAVA</name>
<dbReference type="PANTHER" id="PTHR11098">
    <property type="entry name" value="NICOTINATE PHOSPHORIBOSYLTRANSFERASE"/>
    <property type="match status" value="1"/>
</dbReference>
<keyword evidence="5 9" id="KW-0436">Ligase</keyword>
<dbReference type="CDD" id="cd01570">
    <property type="entry name" value="NAPRTase_A"/>
    <property type="match status" value="1"/>
</dbReference>
<evidence type="ECO:0000256" key="7">
    <source>
        <dbReference type="ARBA" id="ARBA00022679"/>
    </source>
</evidence>
<comment type="PTM">
    <text evidence="9">Transiently phosphorylated on a His residue during the reaction cycle. Phosphorylation strongly increases the affinity for substrates and increases the rate of nicotinate D-ribonucleotide production. Dephosphorylation regenerates the low-affinity form of the enzyme, leading to product release.</text>
</comment>
<gene>
    <name evidence="13" type="ORF">DSM107003_28360</name>
</gene>
<evidence type="ECO:0000256" key="4">
    <source>
        <dbReference type="ARBA" id="ARBA00022553"/>
    </source>
</evidence>
<keyword evidence="7 9" id="KW-0808">Transferase</keyword>
<dbReference type="GO" id="GO:0016757">
    <property type="term" value="F:glycosyltransferase activity"/>
    <property type="evidence" value="ECO:0007669"/>
    <property type="project" value="UniProtKB-KW"/>
</dbReference>
<dbReference type="SUPFAM" id="SSF51690">
    <property type="entry name" value="Nicotinate/Quinolinate PRTase C-terminal domain-like"/>
    <property type="match status" value="1"/>
</dbReference>
<dbReference type="GO" id="GO:0034355">
    <property type="term" value="P:NAD+ biosynthetic process via the salvage pathway"/>
    <property type="evidence" value="ECO:0007669"/>
    <property type="project" value="TreeGrafter"/>
</dbReference>
<keyword evidence="13" id="KW-0328">Glycosyltransferase</keyword>
<dbReference type="GO" id="GO:0004516">
    <property type="term" value="F:nicotinate phosphoribosyltransferase activity"/>
    <property type="evidence" value="ECO:0007669"/>
    <property type="project" value="UniProtKB-UniRule"/>
</dbReference>
<comment type="pathway">
    <text evidence="1 9">Cofactor biosynthesis; NAD(+) biosynthesis; nicotinate D-ribonucleotide from nicotinate: step 1/1.</text>
</comment>
<comment type="function">
    <text evidence="9">Catalyzes the first step in the biosynthesis of NAD from nicotinic acid, the ATP-dependent synthesis of beta-nicotinate D-ribonucleotide from nicotinate and 5-phospho-D-ribose 1-phosphate.</text>
</comment>
<reference evidence="13 14" key="1">
    <citation type="journal article" date="2019" name="Genome Biol. Evol.">
        <title>Day and night: Metabolic profiles and evolutionary relationships of six axenic non-marine cyanobacteria.</title>
        <authorList>
            <person name="Will S.E."/>
            <person name="Henke P."/>
            <person name="Boedeker C."/>
            <person name="Huang S."/>
            <person name="Brinkmann H."/>
            <person name="Rohde M."/>
            <person name="Jarek M."/>
            <person name="Friedl T."/>
            <person name="Seufert S."/>
            <person name="Schumacher M."/>
            <person name="Overmann J."/>
            <person name="Neumann-Schaal M."/>
            <person name="Petersen J."/>
        </authorList>
    </citation>
    <scope>NUCLEOTIDE SEQUENCE [LARGE SCALE GENOMIC DNA]</scope>
    <source>
        <strain evidence="13 14">SAG 1403-4b</strain>
    </source>
</reference>
<evidence type="ECO:0000256" key="1">
    <source>
        <dbReference type="ARBA" id="ARBA00004952"/>
    </source>
</evidence>
<dbReference type="Gene3D" id="3.20.20.70">
    <property type="entry name" value="Aldolase class I"/>
    <property type="match status" value="1"/>
</dbReference>
<dbReference type="Pfam" id="PF17956">
    <property type="entry name" value="NAPRTase_C"/>
    <property type="match status" value="1"/>
</dbReference>
<protein>
    <recommendedName>
        <fullName evidence="3 9">Nicotinate phosphoribosyltransferase</fullName>
        <ecNumber evidence="3 9">6.3.4.21</ecNumber>
    </recommendedName>
</protein>
<dbReference type="PIRSF" id="PIRSF000484">
    <property type="entry name" value="NAPRT"/>
    <property type="match status" value="1"/>
</dbReference>
<dbReference type="InterPro" id="IPR041525">
    <property type="entry name" value="N/Namide_PRibTrfase"/>
</dbReference>
<proteinExistence type="inferred from homology"/>
<evidence type="ECO:0000256" key="9">
    <source>
        <dbReference type="RuleBase" id="RU365100"/>
    </source>
</evidence>
<comment type="similarity">
    <text evidence="2 9">Belongs to the NAPRTase family.</text>
</comment>
<dbReference type="InterPro" id="IPR040727">
    <property type="entry name" value="NAPRTase_N"/>
</dbReference>
<evidence type="ECO:0000259" key="10">
    <source>
        <dbReference type="Pfam" id="PF04095"/>
    </source>
</evidence>
<dbReference type="Pfam" id="PF04095">
    <property type="entry name" value="NAPRTase"/>
    <property type="match status" value="1"/>
</dbReference>
<dbReference type="InterPro" id="IPR006405">
    <property type="entry name" value="Nic_PRibTrfase_pncB"/>
</dbReference>
<feature type="domain" description="Nicotinate phosphoribosyltransferase N-terminal" evidence="11">
    <location>
        <begin position="28"/>
        <end position="155"/>
    </location>
</feature>
<dbReference type="NCBIfam" id="NF009131">
    <property type="entry name" value="PRK12484.1"/>
    <property type="match status" value="1"/>
</dbReference>
<evidence type="ECO:0000256" key="3">
    <source>
        <dbReference type="ARBA" id="ARBA00013236"/>
    </source>
</evidence>
<evidence type="ECO:0000256" key="2">
    <source>
        <dbReference type="ARBA" id="ARBA00010897"/>
    </source>
</evidence>
<dbReference type="PANTHER" id="PTHR11098:SF1">
    <property type="entry name" value="NICOTINATE PHOSPHORIBOSYLTRANSFERASE"/>
    <property type="match status" value="1"/>
</dbReference>
<dbReference type="Pfam" id="PF17767">
    <property type="entry name" value="NAPRTase_N"/>
    <property type="match status" value="1"/>
</dbReference>
<evidence type="ECO:0000256" key="8">
    <source>
        <dbReference type="ARBA" id="ARBA00048668"/>
    </source>
</evidence>
<dbReference type="OrthoDB" id="9770610at2"/>
<accession>A0A433UP99</accession>
<evidence type="ECO:0000259" key="12">
    <source>
        <dbReference type="Pfam" id="PF17956"/>
    </source>
</evidence>
<dbReference type="SUPFAM" id="SSF54675">
    <property type="entry name" value="Nicotinate/Quinolinate PRTase N-terminal domain-like"/>
    <property type="match status" value="1"/>
</dbReference>
<dbReference type="GO" id="GO:0005829">
    <property type="term" value="C:cytosol"/>
    <property type="evidence" value="ECO:0007669"/>
    <property type="project" value="TreeGrafter"/>
</dbReference>
<evidence type="ECO:0000313" key="13">
    <source>
        <dbReference type="EMBL" id="RUS95660.1"/>
    </source>
</evidence>
<dbReference type="InterPro" id="IPR007229">
    <property type="entry name" value="Nic_PRibTrfase-Fam"/>
</dbReference>
<evidence type="ECO:0000256" key="5">
    <source>
        <dbReference type="ARBA" id="ARBA00022598"/>
    </source>
</evidence>
<dbReference type="AlphaFoldDB" id="A0A433UP99"/>
<feature type="domain" description="Nicotinate/nicotinamide phosphoribosyltransferase" evidence="10">
    <location>
        <begin position="177"/>
        <end position="303"/>
    </location>
</feature>
<dbReference type="InterPro" id="IPR041619">
    <property type="entry name" value="NAPRTase_C"/>
</dbReference>
<dbReference type="EMBL" id="RSCM01000009">
    <property type="protein sequence ID" value="RUS95660.1"/>
    <property type="molecule type" value="Genomic_DNA"/>
</dbReference>
<sequence>MTTFPNVDYVQKSYYHPELNLSVEDYSLLTDLYQLTMAACYTGEGIEQKRASFELFVRRLPEGFSYLIAMGLAQALEYLAKFRFNSAQIAALQATGIFTHAPERFWSLLTEGGFTGDVWAVPEGTVIFANEPLLRVEAPLWQAQLVETYLLNTLNYQTLIATRAARLRDIAGEKATLLEFGTRRAFSPQASLWAARAALAGGLDSTSNVLAALQLGEKPSGTMAHALVMALSALEGSEEQAFTAFHQYFPGAPLLIDTYDTVAAAQRLAEKVKLGEMELTGVRLDSGDLVTLSKEVRSLLPNVSIFASGDLDEWEIAKLKAKGAEIDSYGIGTKLVTGTPVNGVYKLVDIDGIPVMKQSSGKFTYPGKKQIFRSFAGSKLQADRLGLVAESSVTEQSVLKLVMKEGKQLQPQESLATIRQRTAASVASLPEETRRLENSVSVKVEISDALQKLTEETKKQTANKVNGAK</sequence>
<keyword evidence="14" id="KW-1185">Reference proteome</keyword>
<feature type="domain" description="Nicotinate phosphoribosyltransferase C-terminal" evidence="12">
    <location>
        <begin position="394"/>
        <end position="453"/>
    </location>
</feature>
<dbReference type="UniPathway" id="UPA00253">
    <property type="reaction ID" value="UER00457"/>
</dbReference>
<dbReference type="InterPro" id="IPR013785">
    <property type="entry name" value="Aldolase_TIM"/>
</dbReference>
<dbReference type="NCBIfam" id="TIGR01513">
    <property type="entry name" value="NAPRTase_put"/>
    <property type="match status" value="1"/>
</dbReference>
<dbReference type="RefSeq" id="WP_127054756.1">
    <property type="nucleotide sequence ID" value="NZ_RSCM01000009.1"/>
</dbReference>
<dbReference type="Proteomes" id="UP000276103">
    <property type="component" value="Unassembled WGS sequence"/>
</dbReference>
<comment type="catalytic activity">
    <reaction evidence="8 9">
        <text>5-phospho-alpha-D-ribose 1-diphosphate + nicotinate + ATP + H2O = nicotinate beta-D-ribonucleotide + ADP + phosphate + diphosphate</text>
        <dbReference type="Rhea" id="RHEA:36163"/>
        <dbReference type="ChEBI" id="CHEBI:15377"/>
        <dbReference type="ChEBI" id="CHEBI:30616"/>
        <dbReference type="ChEBI" id="CHEBI:32544"/>
        <dbReference type="ChEBI" id="CHEBI:33019"/>
        <dbReference type="ChEBI" id="CHEBI:43474"/>
        <dbReference type="ChEBI" id="CHEBI:57502"/>
        <dbReference type="ChEBI" id="CHEBI:58017"/>
        <dbReference type="ChEBI" id="CHEBI:456216"/>
        <dbReference type="EC" id="6.3.4.21"/>
    </reaction>
</comment>
<evidence type="ECO:0000313" key="14">
    <source>
        <dbReference type="Proteomes" id="UP000276103"/>
    </source>
</evidence>
<evidence type="ECO:0000256" key="6">
    <source>
        <dbReference type="ARBA" id="ARBA00022642"/>
    </source>
</evidence>
<organism evidence="13 14">
    <name type="scientific">Trichormus variabilis SAG 1403-4b</name>
    <dbReference type="NCBI Taxonomy" id="447716"/>
    <lineage>
        <taxon>Bacteria</taxon>
        <taxon>Bacillati</taxon>
        <taxon>Cyanobacteriota</taxon>
        <taxon>Cyanophyceae</taxon>
        <taxon>Nostocales</taxon>
        <taxon>Nostocaceae</taxon>
        <taxon>Trichormus</taxon>
    </lineage>
</organism>
<keyword evidence="6 9" id="KW-0662">Pyridine nucleotide biosynthesis</keyword>
<dbReference type="NCBIfam" id="NF006696">
    <property type="entry name" value="PRK09243.1-3"/>
    <property type="match status" value="1"/>
</dbReference>